<keyword evidence="1" id="KW-0472">Membrane</keyword>
<protein>
    <submittedName>
        <fullName evidence="2">Uncharacterized protein</fullName>
    </submittedName>
</protein>
<feature type="transmembrane region" description="Helical" evidence="1">
    <location>
        <begin position="143"/>
        <end position="167"/>
    </location>
</feature>
<evidence type="ECO:0000313" key="3">
    <source>
        <dbReference type="Proteomes" id="UP000294028"/>
    </source>
</evidence>
<feature type="transmembrane region" description="Helical" evidence="1">
    <location>
        <begin position="174"/>
        <end position="198"/>
    </location>
</feature>
<evidence type="ECO:0000256" key="1">
    <source>
        <dbReference type="SAM" id="Phobius"/>
    </source>
</evidence>
<dbReference type="AlphaFoldDB" id="A0A482TUZ6"/>
<feature type="transmembrane region" description="Helical" evidence="1">
    <location>
        <begin position="436"/>
        <end position="462"/>
    </location>
</feature>
<feature type="transmembrane region" description="Helical" evidence="1">
    <location>
        <begin position="25"/>
        <end position="45"/>
    </location>
</feature>
<proteinExistence type="predicted"/>
<feature type="transmembrane region" description="Helical" evidence="1">
    <location>
        <begin position="520"/>
        <end position="540"/>
    </location>
</feature>
<comment type="caution">
    <text evidence="2">The sequence shown here is derived from an EMBL/GenBank/DDBJ whole genome shotgun (WGS) entry which is preliminary data.</text>
</comment>
<reference evidence="2 3" key="1">
    <citation type="submission" date="2018-12" db="EMBL/GenBank/DDBJ databases">
        <title>Genome analysis provides insights into bioremediation potentialities of Halogeometricum borinquense strain N11.</title>
        <authorList>
            <person name="Najjari A."/>
            <person name="Youssef N."/>
            <person name="Fhoula I."/>
            <person name="Ben Dhia O."/>
            <person name="Mahjoubi M."/>
            <person name="Ouzari H.I."/>
            <person name="Cherif A."/>
        </authorList>
    </citation>
    <scope>NUCLEOTIDE SEQUENCE [LARGE SCALE GENOMIC DNA]</scope>
    <source>
        <strain evidence="2 3">N11</strain>
    </source>
</reference>
<feature type="transmembrane region" description="Helical" evidence="1">
    <location>
        <begin position="80"/>
        <end position="102"/>
    </location>
</feature>
<dbReference type="InterPro" id="IPR055941">
    <property type="entry name" value="DUF7519"/>
</dbReference>
<dbReference type="RefSeq" id="WP_129782944.1">
    <property type="nucleotide sequence ID" value="NZ_RZHH01000001.1"/>
</dbReference>
<sequence>MTDSPLSDLETTDAAPPASNWRPTALSIAVVLCCTAIFGGLLTGATQLWNAVLPAAGGAALLAGAISLAAATAYRPLSRFVAACLLLPASAGVVAGLGYVFAKQLGGTYPVGSVFVVVSLTAAGFGAAAAVRDTLESDALESALAVATVASLPPTFAFVPLAIVRIFEEFSATLYVPVLVPDPVPAAAFPGALVGGVLRFLVAPTHEGPHLFSFALVCYLAVIGLETVLRTYPVADLVRPNKPEAADRVLDPLKRGLTAATTLGTLVVFILGILFLAPRGFEMLPATILDPVTTLAGVDILRVVLFLSGVVGILLGIGSWGLRRFYDASKDELGKSTPSLVAGSAVVIGAFTLHEPVLTALLDAILDVLPAAYAGDVQTQADAVMAFYGGEVVVLGLCAGLLFVAAVAFAVLYGVVNIGVMTDRAAGAAVAGAGLFVASAVAATVGAGTTLVLAGLVGGLIVRDAGTHGVTLGHEIGRLGETRRAELVHLAVTAIVGVVAAIAAVGLADFLGRIPALDGSGLSLALGGAVLGVLFFVVALR</sequence>
<feature type="transmembrane region" description="Helical" evidence="1">
    <location>
        <begin position="109"/>
        <end position="131"/>
    </location>
</feature>
<dbReference type="EMBL" id="RZHH01000001">
    <property type="protein sequence ID" value="RYJ19435.1"/>
    <property type="molecule type" value="Genomic_DNA"/>
</dbReference>
<evidence type="ECO:0000313" key="2">
    <source>
        <dbReference type="EMBL" id="RYJ19435.1"/>
    </source>
</evidence>
<feature type="transmembrane region" description="Helical" evidence="1">
    <location>
        <begin position="52"/>
        <end position="74"/>
    </location>
</feature>
<dbReference type="Pfam" id="PF24363">
    <property type="entry name" value="DUF7519"/>
    <property type="match status" value="1"/>
</dbReference>
<feature type="transmembrane region" description="Helical" evidence="1">
    <location>
        <begin position="487"/>
        <end position="508"/>
    </location>
</feature>
<keyword evidence="1" id="KW-1133">Transmembrane helix</keyword>
<feature type="transmembrane region" description="Helical" evidence="1">
    <location>
        <begin position="257"/>
        <end position="277"/>
    </location>
</feature>
<feature type="transmembrane region" description="Helical" evidence="1">
    <location>
        <begin position="300"/>
        <end position="322"/>
    </location>
</feature>
<keyword evidence="1" id="KW-0812">Transmembrane</keyword>
<feature type="transmembrane region" description="Helical" evidence="1">
    <location>
        <begin position="210"/>
        <end position="229"/>
    </location>
</feature>
<organism evidence="2 3">
    <name type="scientific">Halogeometricum borinquense</name>
    <dbReference type="NCBI Taxonomy" id="60847"/>
    <lineage>
        <taxon>Archaea</taxon>
        <taxon>Methanobacteriati</taxon>
        <taxon>Methanobacteriota</taxon>
        <taxon>Stenosarchaea group</taxon>
        <taxon>Halobacteria</taxon>
        <taxon>Halobacteriales</taxon>
        <taxon>Haloferacaceae</taxon>
        <taxon>Halogeometricum</taxon>
    </lineage>
</organism>
<feature type="transmembrane region" description="Helical" evidence="1">
    <location>
        <begin position="392"/>
        <end position="416"/>
    </location>
</feature>
<gene>
    <name evidence="2" type="ORF">ELS19_00020</name>
</gene>
<accession>A0A482TUZ6</accession>
<name>A0A482TUZ6_9EURY</name>
<dbReference type="Proteomes" id="UP000294028">
    <property type="component" value="Unassembled WGS sequence"/>
</dbReference>